<evidence type="ECO:0000256" key="1">
    <source>
        <dbReference type="SAM" id="MobiDB-lite"/>
    </source>
</evidence>
<dbReference type="Proteomes" id="UP000887565">
    <property type="component" value="Unplaced"/>
</dbReference>
<name>A0A915HTG0_ROMCU</name>
<dbReference type="AlphaFoldDB" id="A0A915HTG0"/>
<sequence>MLNSLTRVKISGVVHTTLCDKRHSNSASHIRYNADGRCGSATFLKVRLLDVKFAKKSPEMGKSTEKFGKRYPPSAKQYPPFKLEEGGFRPFPRPPIRPQYPSEKCGFHHLNPPIRQQICGFRVRHPYPHPHADSGD</sequence>
<evidence type="ECO:0000313" key="3">
    <source>
        <dbReference type="WBParaSite" id="nRc.2.0.1.t04680-RA"/>
    </source>
</evidence>
<dbReference type="WBParaSite" id="nRc.2.0.1.t04680-RA">
    <property type="protein sequence ID" value="nRc.2.0.1.t04680-RA"/>
    <property type="gene ID" value="nRc.2.0.1.g04680"/>
</dbReference>
<proteinExistence type="predicted"/>
<keyword evidence="2" id="KW-1185">Reference proteome</keyword>
<protein>
    <submittedName>
        <fullName evidence="3">Uncharacterized protein</fullName>
    </submittedName>
</protein>
<feature type="region of interest" description="Disordered" evidence="1">
    <location>
        <begin position="59"/>
        <end position="95"/>
    </location>
</feature>
<evidence type="ECO:0000313" key="2">
    <source>
        <dbReference type="Proteomes" id="UP000887565"/>
    </source>
</evidence>
<accession>A0A915HTG0</accession>
<feature type="compositionally biased region" description="Basic and acidic residues" evidence="1">
    <location>
        <begin position="59"/>
        <end position="68"/>
    </location>
</feature>
<organism evidence="2 3">
    <name type="scientific">Romanomermis culicivorax</name>
    <name type="common">Nematode worm</name>
    <dbReference type="NCBI Taxonomy" id="13658"/>
    <lineage>
        <taxon>Eukaryota</taxon>
        <taxon>Metazoa</taxon>
        <taxon>Ecdysozoa</taxon>
        <taxon>Nematoda</taxon>
        <taxon>Enoplea</taxon>
        <taxon>Dorylaimia</taxon>
        <taxon>Mermithida</taxon>
        <taxon>Mermithoidea</taxon>
        <taxon>Mermithidae</taxon>
        <taxon>Romanomermis</taxon>
    </lineage>
</organism>
<reference evidence="3" key="1">
    <citation type="submission" date="2022-11" db="UniProtKB">
        <authorList>
            <consortium name="WormBaseParasite"/>
        </authorList>
    </citation>
    <scope>IDENTIFICATION</scope>
</reference>